<dbReference type="CDD" id="cd00303">
    <property type="entry name" value="retropepsin_like"/>
    <property type="match status" value="1"/>
</dbReference>
<dbReference type="AlphaFoldDB" id="A0A6P4DLQ8"/>
<accession>A0A6P4DLQ8</accession>
<sequence>MPLYAKFLKELMTRKRNWGEKETIVLTEECSAIIQKKLPQKMKDLGSFQIPCIIGDIHIEKALCDLGASINLMSLTMMRRIKIEKAKPTRMELQLADRTFKFPHGVVEDLLVKVEKFIFPVDFVVLDMEEEANTPIILGRPFLATAGAIINVQKGELVLRLHEEKMVFNVFKAVSYPQGIHERMHDGGHYRTDSSRGIGRGTM</sequence>
<dbReference type="Gene3D" id="2.40.70.10">
    <property type="entry name" value="Acid Proteases"/>
    <property type="match status" value="1"/>
</dbReference>
<organism evidence="1 2">
    <name type="scientific">Arachis duranensis</name>
    <name type="common">Wild peanut</name>
    <dbReference type="NCBI Taxonomy" id="130453"/>
    <lineage>
        <taxon>Eukaryota</taxon>
        <taxon>Viridiplantae</taxon>
        <taxon>Streptophyta</taxon>
        <taxon>Embryophyta</taxon>
        <taxon>Tracheophyta</taxon>
        <taxon>Spermatophyta</taxon>
        <taxon>Magnoliopsida</taxon>
        <taxon>eudicotyledons</taxon>
        <taxon>Gunneridae</taxon>
        <taxon>Pentapetalae</taxon>
        <taxon>rosids</taxon>
        <taxon>fabids</taxon>
        <taxon>Fabales</taxon>
        <taxon>Fabaceae</taxon>
        <taxon>Papilionoideae</taxon>
        <taxon>50 kb inversion clade</taxon>
        <taxon>dalbergioids sensu lato</taxon>
        <taxon>Dalbergieae</taxon>
        <taxon>Pterocarpus clade</taxon>
        <taxon>Arachis</taxon>
    </lineage>
</organism>
<reference evidence="1" key="1">
    <citation type="journal article" date="2016" name="Nat. Genet.">
        <title>The genome sequences of Arachis duranensis and Arachis ipaensis, the diploid ancestors of cultivated peanut.</title>
        <authorList>
            <person name="Bertioli D.J."/>
            <person name="Cannon S.B."/>
            <person name="Froenicke L."/>
            <person name="Huang G."/>
            <person name="Farmer A.D."/>
            <person name="Cannon E.K."/>
            <person name="Liu X."/>
            <person name="Gao D."/>
            <person name="Clevenger J."/>
            <person name="Dash S."/>
            <person name="Ren L."/>
            <person name="Moretzsohn M.C."/>
            <person name="Shirasawa K."/>
            <person name="Huang W."/>
            <person name="Vidigal B."/>
            <person name="Abernathy B."/>
            <person name="Chu Y."/>
            <person name="Niederhuth C.E."/>
            <person name="Umale P."/>
            <person name="Araujo A.C."/>
            <person name="Kozik A."/>
            <person name="Kim K.D."/>
            <person name="Burow M.D."/>
            <person name="Varshney R.K."/>
            <person name="Wang X."/>
            <person name="Zhang X."/>
            <person name="Barkley N."/>
            <person name="Guimaraes P.M."/>
            <person name="Isobe S."/>
            <person name="Guo B."/>
            <person name="Liao B."/>
            <person name="Stalker H.T."/>
            <person name="Schmitz R.J."/>
            <person name="Scheffler B.E."/>
            <person name="Leal-Bertioli S.C."/>
            <person name="Xun X."/>
            <person name="Jackson S.A."/>
            <person name="Michelmore R."/>
            <person name="Ozias-Akins P."/>
        </authorList>
    </citation>
    <scope>NUCLEOTIDE SEQUENCE [LARGE SCALE GENOMIC DNA]</scope>
    <source>
        <strain evidence="1">cv. V14167</strain>
    </source>
</reference>
<dbReference type="PANTHER" id="PTHR33067:SF9">
    <property type="entry name" value="RNA-DIRECTED DNA POLYMERASE"/>
    <property type="match status" value="1"/>
</dbReference>
<evidence type="ECO:0000313" key="1">
    <source>
        <dbReference type="Proteomes" id="UP000515211"/>
    </source>
</evidence>
<proteinExistence type="predicted"/>
<dbReference type="GeneID" id="107493905"/>
<dbReference type="Pfam" id="PF13650">
    <property type="entry name" value="Asp_protease_2"/>
    <property type="match status" value="1"/>
</dbReference>
<reference evidence="2" key="2">
    <citation type="submission" date="2025-08" db="UniProtKB">
        <authorList>
            <consortium name="RefSeq"/>
        </authorList>
    </citation>
    <scope>IDENTIFICATION</scope>
    <source>
        <tissue evidence="2">Whole plant</tissue>
    </source>
</reference>
<evidence type="ECO:0000313" key="2">
    <source>
        <dbReference type="RefSeq" id="XP_015970424.1"/>
    </source>
</evidence>
<dbReference type="InterPro" id="IPR021109">
    <property type="entry name" value="Peptidase_aspartic_dom_sf"/>
</dbReference>
<protein>
    <submittedName>
        <fullName evidence="2">Uncharacterized protein LOC107493905</fullName>
    </submittedName>
</protein>
<name>A0A6P4DLQ8_ARADU</name>
<keyword evidence="1" id="KW-1185">Reference proteome</keyword>
<gene>
    <name evidence="2" type="primary">LOC107493905</name>
</gene>
<dbReference type="Proteomes" id="UP000515211">
    <property type="component" value="Chromosome 6"/>
</dbReference>
<dbReference type="RefSeq" id="XP_015970424.1">
    <property type="nucleotide sequence ID" value="XM_016114938.1"/>
</dbReference>
<dbReference type="SUPFAM" id="SSF50630">
    <property type="entry name" value="Acid proteases"/>
    <property type="match status" value="1"/>
</dbReference>
<dbReference type="KEGG" id="adu:107493905"/>
<dbReference type="PANTHER" id="PTHR33067">
    <property type="entry name" value="RNA-DIRECTED DNA POLYMERASE-RELATED"/>
    <property type="match status" value="1"/>
</dbReference>